<dbReference type="InterPro" id="IPR006683">
    <property type="entry name" value="Thioestr_dom"/>
</dbReference>
<dbReference type="EMBL" id="JAAABJ010000543">
    <property type="protein sequence ID" value="NAW51494.1"/>
    <property type="molecule type" value="Genomic_DNA"/>
</dbReference>
<feature type="domain" description="Thioesterase" evidence="2">
    <location>
        <begin position="47"/>
        <end position="120"/>
    </location>
</feature>
<reference evidence="3 4" key="1">
    <citation type="submission" date="2019-11" db="EMBL/GenBank/DDBJ databases">
        <title>Characterization of Elizabethkingia argenteiflava sp. nov., isolated from inner surface of Soybean Pods.</title>
        <authorList>
            <person name="Mo S."/>
        </authorList>
    </citation>
    <scope>NUCLEOTIDE SEQUENCE [LARGE SCALE GENOMIC DNA]</scope>
    <source>
        <strain evidence="3 4">YB22</strain>
    </source>
</reference>
<accession>A0A845PUJ2</accession>
<dbReference type="PANTHER" id="PTHR42856:SF1">
    <property type="entry name" value="ACYL-COENZYME A THIOESTERASE PAAI"/>
    <property type="match status" value="1"/>
</dbReference>
<keyword evidence="4" id="KW-1185">Reference proteome</keyword>
<proteinExistence type="predicted"/>
<name>A0A845PUJ2_9FLAO</name>
<dbReference type="AlphaFoldDB" id="A0A845PUJ2"/>
<gene>
    <name evidence="3" type="primary">paaI</name>
    <name evidence="3" type="ORF">GNY06_08925</name>
</gene>
<dbReference type="NCBIfam" id="TIGR02286">
    <property type="entry name" value="PaaD"/>
    <property type="match status" value="1"/>
</dbReference>
<evidence type="ECO:0000259" key="2">
    <source>
        <dbReference type="Pfam" id="PF03061"/>
    </source>
</evidence>
<dbReference type="PANTHER" id="PTHR42856">
    <property type="entry name" value="ACYL-COENZYME A THIOESTERASE PAAI"/>
    <property type="match status" value="1"/>
</dbReference>
<dbReference type="SUPFAM" id="SSF54637">
    <property type="entry name" value="Thioesterase/thiol ester dehydrase-isomerase"/>
    <property type="match status" value="1"/>
</dbReference>
<dbReference type="Proteomes" id="UP000553459">
    <property type="component" value="Unassembled WGS sequence"/>
</dbReference>
<sequence length="137" mass="15266">MTPEQITDYIFRQDYFSQWLGIQVIEAREHYCLLQMSVRKEMINGLKTVHGGVTFSLADSALAFSGNNSGEAAVALNCVINFIKASREGDVLSAESKLVSNTRKTAVYDIQITNQNQEQVAKFVGTVYKLGRKVLDL</sequence>
<keyword evidence="1" id="KW-0378">Hydrolase</keyword>
<evidence type="ECO:0000313" key="4">
    <source>
        <dbReference type="Proteomes" id="UP000553459"/>
    </source>
</evidence>
<evidence type="ECO:0000313" key="3">
    <source>
        <dbReference type="EMBL" id="NAW51494.1"/>
    </source>
</evidence>
<dbReference type="InterPro" id="IPR052723">
    <property type="entry name" value="Acyl-CoA_thioesterase_PaaI"/>
</dbReference>
<evidence type="ECO:0000256" key="1">
    <source>
        <dbReference type="ARBA" id="ARBA00022801"/>
    </source>
</evidence>
<comment type="caution">
    <text evidence="3">The sequence shown here is derived from an EMBL/GenBank/DDBJ whole genome shotgun (WGS) entry which is preliminary data.</text>
</comment>
<dbReference type="NCBIfam" id="TIGR00369">
    <property type="entry name" value="unchar_dom_1"/>
    <property type="match status" value="1"/>
</dbReference>
<dbReference type="InterPro" id="IPR011973">
    <property type="entry name" value="PaaD"/>
</dbReference>
<dbReference type="Pfam" id="PF03061">
    <property type="entry name" value="4HBT"/>
    <property type="match status" value="1"/>
</dbReference>
<dbReference type="InterPro" id="IPR003736">
    <property type="entry name" value="PAAI_dom"/>
</dbReference>
<organism evidence="3 4">
    <name type="scientific">Elizabethkingia argenteiflava</name>
    <dbReference type="NCBI Taxonomy" id="2681556"/>
    <lineage>
        <taxon>Bacteria</taxon>
        <taxon>Pseudomonadati</taxon>
        <taxon>Bacteroidota</taxon>
        <taxon>Flavobacteriia</taxon>
        <taxon>Flavobacteriales</taxon>
        <taxon>Weeksellaceae</taxon>
        <taxon>Elizabethkingia</taxon>
    </lineage>
</organism>
<dbReference type="GO" id="GO:0016289">
    <property type="term" value="F:acyl-CoA hydrolase activity"/>
    <property type="evidence" value="ECO:0007669"/>
    <property type="project" value="UniProtKB-ARBA"/>
</dbReference>
<dbReference type="InterPro" id="IPR029069">
    <property type="entry name" value="HotDog_dom_sf"/>
</dbReference>
<dbReference type="Gene3D" id="3.10.129.10">
    <property type="entry name" value="Hotdog Thioesterase"/>
    <property type="match status" value="1"/>
</dbReference>
<protein>
    <submittedName>
        <fullName evidence="3">Hydroxyphenylacetyl-CoA thioesterase PaaI</fullName>
    </submittedName>
</protein>
<dbReference type="RefSeq" id="WP_166519797.1">
    <property type="nucleotide sequence ID" value="NZ_JAAABJ010000543.1"/>
</dbReference>
<dbReference type="CDD" id="cd03443">
    <property type="entry name" value="PaaI_thioesterase"/>
    <property type="match status" value="1"/>
</dbReference>